<evidence type="ECO:0000256" key="4">
    <source>
        <dbReference type="ARBA" id="ARBA00022723"/>
    </source>
</evidence>
<dbReference type="InterPro" id="IPR011545">
    <property type="entry name" value="DEAD/DEAH_box_helicase_dom"/>
</dbReference>
<evidence type="ECO:0000259" key="18">
    <source>
        <dbReference type="PROSITE" id="PS51192"/>
    </source>
</evidence>
<dbReference type="InterPro" id="IPR014001">
    <property type="entry name" value="Helicase_ATP-bd"/>
</dbReference>
<dbReference type="InterPro" id="IPR029491">
    <property type="entry name" value="Helicase_HTH"/>
</dbReference>
<evidence type="ECO:0000256" key="2">
    <source>
        <dbReference type="ARBA" id="ARBA00001947"/>
    </source>
</evidence>
<dbReference type="SMART" id="SM00956">
    <property type="entry name" value="RQC"/>
    <property type="match status" value="1"/>
</dbReference>
<dbReference type="NCBIfam" id="TIGR00614">
    <property type="entry name" value="recQ_fam"/>
    <property type="match status" value="1"/>
</dbReference>
<proteinExistence type="inferred from homology"/>
<keyword evidence="12" id="KW-0233">DNA recombination</keyword>
<dbReference type="PROSITE" id="PS51192">
    <property type="entry name" value="HELICASE_ATP_BIND_1"/>
    <property type="match status" value="1"/>
</dbReference>
<evidence type="ECO:0000256" key="3">
    <source>
        <dbReference type="ARBA" id="ARBA00005446"/>
    </source>
</evidence>
<dbReference type="InterPro" id="IPR002121">
    <property type="entry name" value="HRDC_dom"/>
</dbReference>
<evidence type="ECO:0000256" key="6">
    <source>
        <dbReference type="ARBA" id="ARBA00022763"/>
    </source>
</evidence>
<feature type="domain" description="HRDC" evidence="17">
    <location>
        <begin position="523"/>
        <end position="603"/>
    </location>
</feature>
<dbReference type="EMBL" id="JADEWC010000016">
    <property type="protein sequence ID" value="MBE9222717.1"/>
    <property type="molecule type" value="Genomic_DNA"/>
</dbReference>
<keyword evidence="4" id="KW-0479">Metal-binding</keyword>
<dbReference type="GO" id="GO:0016787">
    <property type="term" value="F:hydrolase activity"/>
    <property type="evidence" value="ECO:0007669"/>
    <property type="project" value="UniProtKB-KW"/>
</dbReference>
<reference evidence="20 21" key="1">
    <citation type="submission" date="2020-10" db="EMBL/GenBank/DDBJ databases">
        <authorList>
            <person name="Castelo-Branco R."/>
            <person name="Eusebio N."/>
            <person name="Adriana R."/>
            <person name="Vieira A."/>
            <person name="Brugerolle De Fraissinette N."/>
            <person name="Rezende De Castro R."/>
            <person name="Schneider M.P."/>
            <person name="Vasconcelos V."/>
            <person name="Leao P.N."/>
        </authorList>
    </citation>
    <scope>NUCLEOTIDE SEQUENCE [LARGE SCALE GENOMIC DNA]</scope>
    <source>
        <strain evidence="20 21">LEGE 03274</strain>
    </source>
</reference>
<evidence type="ECO:0000256" key="12">
    <source>
        <dbReference type="ARBA" id="ARBA00023172"/>
    </source>
</evidence>
<keyword evidence="21" id="KW-1185">Reference proteome</keyword>
<evidence type="ECO:0000313" key="20">
    <source>
        <dbReference type="EMBL" id="MBE9222717.1"/>
    </source>
</evidence>
<comment type="caution">
    <text evidence="20">The sequence shown here is derived from an EMBL/GenBank/DDBJ whole genome shotgun (WGS) entry which is preliminary data.</text>
</comment>
<evidence type="ECO:0000256" key="8">
    <source>
        <dbReference type="ARBA" id="ARBA00022806"/>
    </source>
</evidence>
<dbReference type="EC" id="5.6.2.4" evidence="16"/>
<evidence type="ECO:0000256" key="16">
    <source>
        <dbReference type="NCBIfam" id="TIGR01389"/>
    </source>
</evidence>
<dbReference type="InterPro" id="IPR032284">
    <property type="entry name" value="RecQ_Zn-bd"/>
</dbReference>
<sequence>MSSLTESLKKYFGYDSFRPGQEKIVQDAIAHKDLLVIMPTGGGKSLCFQLPALLKQGITIVISPLISLMQDQVMALQDNGIGATYLNSTLNYEQTKIRQRDILAGKIKLLYLAPERLVSDTFQPFLVTLAQKIGIAAFAIDEAHCISEWGHDFRQEYRQMRYLRQQFPQVPITALTATATVRVQRDIIQQLNLRNPQIHRFSFNRQNLYYEVQEKERRAYNQLLHIIRSHQGSGIVYCISRKSTEEIAQRLVKDGVSALPYHAGLSDKVRSHYQTSFIRDDVRIMVATVAFGMGINKPDVRLVVHYDLPRNIESYYQESGRAGRDGEKANCILLYSRGDKQKIHYFIRQKTNPQEQKIAYAQLAKVIEYADTNYCRRIPQLSYFGEKFKGDCGNCDNCLNPKPIEDWTIEAQKFLSCVYRTNQRFGIKHIIDVLRGSRDKKIYEYGHHLLSTYGIGKDHTTDEWKNLATSLVYQNLVRQTNDGFNILKINDQSKKILKGEKKVYIAVKGKTVKKVTRDNNSQALEVEILLNKLKMLRKKLADLENIAPYVIFNDATLTIMAQMQPDTKAKFAQLSGVNDYKLNKYGDIFISEIRTFIQQKQLPFQLPNNTQMKTLRLYQQGLNIADIAKERGLSVSSIVSHLSELIELNQPVTIDNLVKAEKQKVILNTLKIIGNKKLKEIKERLPDEYTYDEIKLVRAWFKRIDNEQWTMDN</sequence>
<dbReference type="NCBIfam" id="TIGR01389">
    <property type="entry name" value="recQ"/>
    <property type="match status" value="1"/>
</dbReference>
<dbReference type="InterPro" id="IPR006293">
    <property type="entry name" value="DNA_helicase_ATP-dep_RecQ_bac"/>
</dbReference>
<keyword evidence="13" id="KW-0234">DNA repair</keyword>
<dbReference type="PROSITE" id="PS50967">
    <property type="entry name" value="HRDC"/>
    <property type="match status" value="1"/>
</dbReference>
<evidence type="ECO:0000256" key="1">
    <source>
        <dbReference type="ARBA" id="ARBA00001946"/>
    </source>
</evidence>
<dbReference type="InterPro" id="IPR018982">
    <property type="entry name" value="RQC_domain"/>
</dbReference>
<dbReference type="Pfam" id="PF00270">
    <property type="entry name" value="DEAD"/>
    <property type="match status" value="1"/>
</dbReference>
<dbReference type="InterPro" id="IPR010997">
    <property type="entry name" value="HRDC-like_sf"/>
</dbReference>
<dbReference type="InterPro" id="IPR001650">
    <property type="entry name" value="Helicase_C-like"/>
</dbReference>
<dbReference type="Pfam" id="PF00570">
    <property type="entry name" value="HRDC"/>
    <property type="match status" value="1"/>
</dbReference>
<evidence type="ECO:0000256" key="15">
    <source>
        <dbReference type="ARBA" id="ARBA00034617"/>
    </source>
</evidence>
<dbReference type="InterPro" id="IPR004589">
    <property type="entry name" value="DNA_helicase_ATP-dep_RecQ"/>
</dbReference>
<dbReference type="SUPFAM" id="SSF52540">
    <property type="entry name" value="P-loop containing nucleoside triphosphate hydrolases"/>
    <property type="match status" value="2"/>
</dbReference>
<dbReference type="Pfam" id="PF16124">
    <property type="entry name" value="RecQ_Zn_bind"/>
    <property type="match status" value="1"/>
</dbReference>
<evidence type="ECO:0000256" key="14">
    <source>
        <dbReference type="ARBA" id="ARBA00023235"/>
    </source>
</evidence>
<evidence type="ECO:0000313" key="21">
    <source>
        <dbReference type="Proteomes" id="UP000654604"/>
    </source>
</evidence>
<dbReference type="PANTHER" id="PTHR13710:SF105">
    <property type="entry name" value="ATP-DEPENDENT DNA HELICASE Q1"/>
    <property type="match status" value="1"/>
</dbReference>
<accession>A0ABR9V4A3</accession>
<comment type="cofactor">
    <cofactor evidence="1">
        <name>Mg(2+)</name>
        <dbReference type="ChEBI" id="CHEBI:18420"/>
    </cofactor>
</comment>
<comment type="cofactor">
    <cofactor evidence="2">
        <name>Zn(2+)</name>
        <dbReference type="ChEBI" id="CHEBI:29105"/>
    </cofactor>
</comment>
<evidence type="ECO:0000256" key="10">
    <source>
        <dbReference type="ARBA" id="ARBA00022840"/>
    </source>
</evidence>
<keyword evidence="11" id="KW-0238">DNA-binding</keyword>
<dbReference type="InterPro" id="IPR036388">
    <property type="entry name" value="WH-like_DNA-bd_sf"/>
</dbReference>
<keyword evidence="9" id="KW-0862">Zinc</keyword>
<evidence type="ECO:0000256" key="13">
    <source>
        <dbReference type="ARBA" id="ARBA00023204"/>
    </source>
</evidence>
<keyword evidence="5" id="KW-0547">Nucleotide-binding</keyword>
<comment type="similarity">
    <text evidence="3">Belongs to the helicase family. RecQ subfamily.</text>
</comment>
<dbReference type="CDD" id="cd18794">
    <property type="entry name" value="SF2_C_RecQ"/>
    <property type="match status" value="1"/>
</dbReference>
<evidence type="ECO:0000256" key="9">
    <source>
        <dbReference type="ARBA" id="ARBA00022833"/>
    </source>
</evidence>
<organism evidence="20 21">
    <name type="scientific">Cyanobacterium stanieri LEGE 03274</name>
    <dbReference type="NCBI Taxonomy" id="1828756"/>
    <lineage>
        <taxon>Bacteria</taxon>
        <taxon>Bacillati</taxon>
        <taxon>Cyanobacteriota</taxon>
        <taxon>Cyanophyceae</taxon>
        <taxon>Oscillatoriophycideae</taxon>
        <taxon>Chroococcales</taxon>
        <taxon>Geminocystaceae</taxon>
        <taxon>Cyanobacterium</taxon>
    </lineage>
</organism>
<feature type="domain" description="Helicase C-terminal" evidence="19">
    <location>
        <begin position="219"/>
        <end position="367"/>
    </location>
</feature>
<evidence type="ECO:0000259" key="19">
    <source>
        <dbReference type="PROSITE" id="PS51194"/>
    </source>
</evidence>
<keyword evidence="8 20" id="KW-0347">Helicase</keyword>
<dbReference type="CDD" id="cd17920">
    <property type="entry name" value="DEXHc_RecQ"/>
    <property type="match status" value="1"/>
</dbReference>
<gene>
    <name evidence="20" type="primary">recQ</name>
    <name evidence="20" type="ORF">IQ215_08400</name>
</gene>
<dbReference type="SMART" id="SM00341">
    <property type="entry name" value="HRDC"/>
    <property type="match status" value="1"/>
</dbReference>
<dbReference type="Gene3D" id="3.40.50.300">
    <property type="entry name" value="P-loop containing nucleotide triphosphate hydrolases"/>
    <property type="match status" value="2"/>
</dbReference>
<dbReference type="PROSITE" id="PS51194">
    <property type="entry name" value="HELICASE_CTER"/>
    <property type="match status" value="1"/>
</dbReference>
<dbReference type="Gene3D" id="1.10.150.80">
    <property type="entry name" value="HRDC domain"/>
    <property type="match status" value="1"/>
</dbReference>
<dbReference type="Proteomes" id="UP000654604">
    <property type="component" value="Unassembled WGS sequence"/>
</dbReference>
<evidence type="ECO:0000256" key="5">
    <source>
        <dbReference type="ARBA" id="ARBA00022741"/>
    </source>
</evidence>
<evidence type="ECO:0000259" key="17">
    <source>
        <dbReference type="PROSITE" id="PS50967"/>
    </source>
</evidence>
<dbReference type="InterPro" id="IPR027417">
    <property type="entry name" value="P-loop_NTPase"/>
</dbReference>
<keyword evidence="7 20" id="KW-0378">Hydrolase</keyword>
<keyword evidence="6" id="KW-0227">DNA damage</keyword>
<name>A0ABR9V4A3_9CHRO</name>
<keyword evidence="10" id="KW-0067">ATP-binding</keyword>
<dbReference type="Pfam" id="PF00271">
    <property type="entry name" value="Helicase_C"/>
    <property type="match status" value="1"/>
</dbReference>
<dbReference type="PANTHER" id="PTHR13710">
    <property type="entry name" value="DNA HELICASE RECQ FAMILY MEMBER"/>
    <property type="match status" value="1"/>
</dbReference>
<dbReference type="InterPro" id="IPR044876">
    <property type="entry name" value="HRDC_dom_sf"/>
</dbReference>
<comment type="catalytic activity">
    <reaction evidence="15">
        <text>Couples ATP hydrolysis with the unwinding of duplex DNA by translocating in the 3'-5' direction.</text>
        <dbReference type="EC" id="5.6.2.4"/>
    </reaction>
</comment>
<dbReference type="Pfam" id="PF09382">
    <property type="entry name" value="RQC"/>
    <property type="match status" value="1"/>
</dbReference>
<dbReference type="RefSeq" id="WP_193800872.1">
    <property type="nucleotide sequence ID" value="NZ_JADEWC010000016.1"/>
</dbReference>
<evidence type="ECO:0000256" key="7">
    <source>
        <dbReference type="ARBA" id="ARBA00022801"/>
    </source>
</evidence>
<dbReference type="GO" id="GO:0003678">
    <property type="term" value="F:DNA helicase activity"/>
    <property type="evidence" value="ECO:0007669"/>
    <property type="project" value="UniProtKB-EC"/>
</dbReference>
<dbReference type="SMART" id="SM00487">
    <property type="entry name" value="DEXDc"/>
    <property type="match status" value="1"/>
</dbReference>
<protein>
    <recommendedName>
        <fullName evidence="16">DNA helicase RecQ</fullName>
        <ecNumber evidence="16">5.6.2.4</ecNumber>
    </recommendedName>
</protein>
<evidence type="ECO:0000256" key="11">
    <source>
        <dbReference type="ARBA" id="ARBA00023125"/>
    </source>
</evidence>
<dbReference type="SUPFAM" id="SSF47819">
    <property type="entry name" value="HRDC-like"/>
    <property type="match status" value="1"/>
</dbReference>
<keyword evidence="14" id="KW-0413">Isomerase</keyword>
<dbReference type="Pfam" id="PF14493">
    <property type="entry name" value="HTH_40"/>
    <property type="match status" value="1"/>
</dbReference>
<dbReference type="Gene3D" id="1.10.10.1390">
    <property type="entry name" value="ATP-dependent DNA helicase RecQ"/>
    <property type="match status" value="1"/>
</dbReference>
<dbReference type="Gene3D" id="1.10.10.10">
    <property type="entry name" value="Winged helix-like DNA-binding domain superfamily/Winged helix DNA-binding domain"/>
    <property type="match status" value="1"/>
</dbReference>
<dbReference type="SMART" id="SM00490">
    <property type="entry name" value="HELICc"/>
    <property type="match status" value="1"/>
</dbReference>
<feature type="domain" description="Helicase ATP-binding" evidence="18">
    <location>
        <begin position="25"/>
        <end position="197"/>
    </location>
</feature>